<feature type="region of interest" description="Disordered" evidence="1">
    <location>
        <begin position="1"/>
        <end position="20"/>
    </location>
</feature>
<reference evidence="2" key="1">
    <citation type="submission" date="2022-06" db="EMBL/GenBank/DDBJ databases">
        <title>Uncovering the hologenomic basis of an extraordinary plant invasion.</title>
        <authorList>
            <person name="Bieker V.C."/>
            <person name="Martin M.D."/>
            <person name="Gilbert T."/>
            <person name="Hodgins K."/>
            <person name="Battlay P."/>
            <person name="Petersen B."/>
            <person name="Wilson J."/>
        </authorList>
    </citation>
    <scope>NUCLEOTIDE SEQUENCE</scope>
    <source>
        <strain evidence="2">AA19_3_7</strain>
        <tissue evidence="2">Leaf</tissue>
    </source>
</reference>
<feature type="compositionally biased region" description="Acidic residues" evidence="1">
    <location>
        <begin position="10"/>
        <end position="20"/>
    </location>
</feature>
<evidence type="ECO:0000313" key="2">
    <source>
        <dbReference type="EMBL" id="KAI7745362.1"/>
    </source>
</evidence>
<comment type="caution">
    <text evidence="2">The sequence shown here is derived from an EMBL/GenBank/DDBJ whole genome shotgun (WGS) entry which is preliminary data.</text>
</comment>
<sequence length="100" mass="11263">MAPERVPGSESEDEEYDEAANDVEFHGDYGTKKECDFSFDLGSIRSIIVRAHSRKVQAFFAGKSSKDDDPFYFRLGIYVALKYVFSCLMGGPNLNQSQHV</sequence>
<dbReference type="AlphaFoldDB" id="A0AAD5GJR2"/>
<dbReference type="EMBL" id="JAMZMK010007278">
    <property type="protein sequence ID" value="KAI7745362.1"/>
    <property type="molecule type" value="Genomic_DNA"/>
</dbReference>
<proteinExistence type="predicted"/>
<protein>
    <submittedName>
        <fullName evidence="2">Uncharacterized protein</fullName>
    </submittedName>
</protein>
<accession>A0AAD5GJR2</accession>
<evidence type="ECO:0000313" key="3">
    <source>
        <dbReference type="Proteomes" id="UP001206925"/>
    </source>
</evidence>
<name>A0AAD5GJR2_AMBAR</name>
<evidence type="ECO:0000256" key="1">
    <source>
        <dbReference type="SAM" id="MobiDB-lite"/>
    </source>
</evidence>
<gene>
    <name evidence="2" type="ORF">M8C21_027974</name>
</gene>
<organism evidence="2 3">
    <name type="scientific">Ambrosia artemisiifolia</name>
    <name type="common">Common ragweed</name>
    <dbReference type="NCBI Taxonomy" id="4212"/>
    <lineage>
        <taxon>Eukaryota</taxon>
        <taxon>Viridiplantae</taxon>
        <taxon>Streptophyta</taxon>
        <taxon>Embryophyta</taxon>
        <taxon>Tracheophyta</taxon>
        <taxon>Spermatophyta</taxon>
        <taxon>Magnoliopsida</taxon>
        <taxon>eudicotyledons</taxon>
        <taxon>Gunneridae</taxon>
        <taxon>Pentapetalae</taxon>
        <taxon>asterids</taxon>
        <taxon>campanulids</taxon>
        <taxon>Asterales</taxon>
        <taxon>Asteraceae</taxon>
        <taxon>Asteroideae</taxon>
        <taxon>Heliantheae alliance</taxon>
        <taxon>Heliantheae</taxon>
        <taxon>Ambrosia</taxon>
    </lineage>
</organism>
<keyword evidence="3" id="KW-1185">Reference proteome</keyword>
<dbReference type="Proteomes" id="UP001206925">
    <property type="component" value="Unassembled WGS sequence"/>
</dbReference>